<evidence type="ECO:0000313" key="1">
    <source>
        <dbReference type="EMBL" id="JAH01519.1"/>
    </source>
</evidence>
<proteinExistence type="predicted"/>
<reference evidence="1" key="1">
    <citation type="submission" date="2014-11" db="EMBL/GenBank/DDBJ databases">
        <authorList>
            <person name="Amaro Gonzalez C."/>
        </authorList>
    </citation>
    <scope>NUCLEOTIDE SEQUENCE</scope>
</reference>
<accession>A0A0E9PAI1</accession>
<dbReference type="EMBL" id="GBXM01107058">
    <property type="protein sequence ID" value="JAH01519.1"/>
    <property type="molecule type" value="Transcribed_RNA"/>
</dbReference>
<protein>
    <submittedName>
        <fullName evidence="1">Uncharacterized protein</fullName>
    </submittedName>
</protein>
<dbReference type="AlphaFoldDB" id="A0A0E9PAI1"/>
<sequence length="22" mass="2547">MKCTMPWSLSTSFVTHLQQACF</sequence>
<name>A0A0E9PAI1_ANGAN</name>
<organism evidence="1">
    <name type="scientific">Anguilla anguilla</name>
    <name type="common">European freshwater eel</name>
    <name type="synonym">Muraena anguilla</name>
    <dbReference type="NCBI Taxonomy" id="7936"/>
    <lineage>
        <taxon>Eukaryota</taxon>
        <taxon>Metazoa</taxon>
        <taxon>Chordata</taxon>
        <taxon>Craniata</taxon>
        <taxon>Vertebrata</taxon>
        <taxon>Euteleostomi</taxon>
        <taxon>Actinopterygii</taxon>
        <taxon>Neopterygii</taxon>
        <taxon>Teleostei</taxon>
        <taxon>Anguilliformes</taxon>
        <taxon>Anguillidae</taxon>
        <taxon>Anguilla</taxon>
    </lineage>
</organism>
<reference evidence="1" key="2">
    <citation type="journal article" date="2015" name="Fish Shellfish Immunol.">
        <title>Early steps in the European eel (Anguilla anguilla)-Vibrio vulnificus interaction in the gills: Role of the RtxA13 toxin.</title>
        <authorList>
            <person name="Callol A."/>
            <person name="Pajuelo D."/>
            <person name="Ebbesson L."/>
            <person name="Teles M."/>
            <person name="MacKenzie S."/>
            <person name="Amaro C."/>
        </authorList>
    </citation>
    <scope>NUCLEOTIDE SEQUENCE</scope>
</reference>